<dbReference type="Pfam" id="PF18504">
    <property type="entry name" value="Csm1_N"/>
    <property type="match status" value="1"/>
</dbReference>
<dbReference type="Pfam" id="PF12539">
    <property type="entry name" value="Csm1"/>
    <property type="match status" value="1"/>
</dbReference>
<organism evidence="4 5">
    <name type="scientific">Kluyveromyces lactis (strain ATCC 8585 / CBS 2359 / DSM 70799 / NBRC 1267 / NRRL Y-1140 / WM37)</name>
    <name type="common">Yeast</name>
    <name type="synonym">Candida sphaerica</name>
    <dbReference type="NCBI Taxonomy" id="284590"/>
    <lineage>
        <taxon>Eukaryota</taxon>
        <taxon>Fungi</taxon>
        <taxon>Dikarya</taxon>
        <taxon>Ascomycota</taxon>
        <taxon>Saccharomycotina</taxon>
        <taxon>Saccharomycetes</taxon>
        <taxon>Saccharomycetales</taxon>
        <taxon>Saccharomycetaceae</taxon>
        <taxon>Kluyveromyces</taxon>
    </lineage>
</organism>
<dbReference type="FunCoup" id="Q6CKJ3">
    <property type="interactions" value="210"/>
</dbReference>
<protein>
    <submittedName>
        <fullName evidence="4">KLLA0F10241p</fullName>
    </submittedName>
</protein>
<accession>Q6CKJ3</accession>
<dbReference type="KEGG" id="kla:KLLA0_F10241g"/>
<proteinExistence type="predicted"/>
<dbReference type="InterPro" id="IPR040349">
    <property type="entry name" value="Csm1/Pcs1"/>
</dbReference>
<dbReference type="PANTHER" id="PTHR28006:SF1">
    <property type="entry name" value="MONOPOLIN COMPLEX SUBUNIT CSM1"/>
    <property type="match status" value="1"/>
</dbReference>
<dbReference type="AlphaFoldDB" id="Q6CKJ3"/>
<dbReference type="PaxDb" id="284590-Q6CKJ3"/>
<reference evidence="4 5" key="1">
    <citation type="journal article" date="2004" name="Nature">
        <title>Genome evolution in yeasts.</title>
        <authorList>
            <consortium name="Genolevures"/>
            <person name="Dujon B."/>
            <person name="Sherman D."/>
            <person name="Fischer G."/>
            <person name="Durrens P."/>
            <person name="Casaregola S."/>
            <person name="Lafontaine I."/>
            <person name="de Montigny J."/>
            <person name="Marck C."/>
            <person name="Neuveglise C."/>
            <person name="Talla E."/>
            <person name="Goffard N."/>
            <person name="Frangeul L."/>
            <person name="Aigle M."/>
            <person name="Anthouard V."/>
            <person name="Babour A."/>
            <person name="Barbe V."/>
            <person name="Barnay S."/>
            <person name="Blanchin S."/>
            <person name="Beckerich J.M."/>
            <person name="Beyne E."/>
            <person name="Bleykasten C."/>
            <person name="Boisrame A."/>
            <person name="Boyer J."/>
            <person name="Cattolico L."/>
            <person name="Confanioleri F."/>
            <person name="de Daruvar A."/>
            <person name="Despons L."/>
            <person name="Fabre E."/>
            <person name="Fairhead C."/>
            <person name="Ferry-Dumazet H."/>
            <person name="Groppi A."/>
            <person name="Hantraye F."/>
            <person name="Hennequin C."/>
            <person name="Jauniaux N."/>
            <person name="Joyet P."/>
            <person name="Kachouri R."/>
            <person name="Kerrest A."/>
            <person name="Koszul R."/>
            <person name="Lemaire M."/>
            <person name="Lesur I."/>
            <person name="Ma L."/>
            <person name="Muller H."/>
            <person name="Nicaud J.M."/>
            <person name="Nikolski M."/>
            <person name="Oztas S."/>
            <person name="Ozier-Kalogeropoulos O."/>
            <person name="Pellenz S."/>
            <person name="Potier S."/>
            <person name="Richard G.F."/>
            <person name="Straub M.L."/>
            <person name="Suleau A."/>
            <person name="Swennene D."/>
            <person name="Tekaia F."/>
            <person name="Wesolowski-Louvel M."/>
            <person name="Westhof E."/>
            <person name="Wirth B."/>
            <person name="Zeniou-Meyer M."/>
            <person name="Zivanovic I."/>
            <person name="Bolotin-Fukuhara M."/>
            <person name="Thierry A."/>
            <person name="Bouchier C."/>
            <person name="Caudron B."/>
            <person name="Scarpelli C."/>
            <person name="Gaillardin C."/>
            <person name="Weissenbach J."/>
            <person name="Wincker P."/>
            <person name="Souciet J.L."/>
        </authorList>
    </citation>
    <scope>NUCLEOTIDE SEQUENCE [LARGE SCALE GENOMIC DNA]</scope>
    <source>
        <strain evidence="5">ATCC 8585 / CBS 2359 / DSM 70799 / NBRC 1267 / NRRL Y-1140 / WM37</strain>
    </source>
</reference>
<dbReference type="Gene3D" id="3.90.1150.80">
    <property type="match status" value="1"/>
</dbReference>
<dbReference type="Gene3D" id="1.20.5.340">
    <property type="match status" value="1"/>
</dbReference>
<dbReference type="Proteomes" id="UP000000598">
    <property type="component" value="Chromosome F"/>
</dbReference>
<evidence type="ECO:0000259" key="2">
    <source>
        <dbReference type="Pfam" id="PF12539"/>
    </source>
</evidence>
<dbReference type="GO" id="GO:0034506">
    <property type="term" value="C:chromosome, centromeric core domain"/>
    <property type="evidence" value="ECO:0007669"/>
    <property type="project" value="TreeGrafter"/>
</dbReference>
<dbReference type="InterPro" id="IPR020981">
    <property type="entry name" value="Csm1/Pcs1_C"/>
</dbReference>
<evidence type="ECO:0000256" key="1">
    <source>
        <dbReference type="SAM" id="Coils"/>
    </source>
</evidence>
<sequence>MDPLAEYKESVQDRLEKADLAVQGVLNENVKLMRQLELKQQEIESLKEQLQSDKTKISQLEDSKADAEEQSEIMKDLFEQLCGVRIHKTYEDDLGLWFDTSQGNKNGIMDYKLGFVKGKDDETEIVYVPLLKQRSVQELKQLQDQLPEYMFETLSFPLKSLNQFYNKLSKGLSKSV</sequence>
<evidence type="ECO:0000313" key="4">
    <source>
        <dbReference type="EMBL" id="CAG98254.1"/>
    </source>
</evidence>
<gene>
    <name evidence="4" type="ORF">KLLA0_F10241g</name>
</gene>
<dbReference type="GO" id="GO:1990644">
    <property type="term" value="F:microtubule site clamp"/>
    <property type="evidence" value="ECO:0007669"/>
    <property type="project" value="TreeGrafter"/>
</dbReference>
<dbReference type="InParanoid" id="Q6CKJ3"/>
<dbReference type="HOGENOM" id="CLU_100702_0_0_1"/>
<dbReference type="STRING" id="284590.Q6CKJ3"/>
<keyword evidence="5" id="KW-1185">Reference proteome</keyword>
<dbReference type="eggNOG" id="ENOG502RZY3">
    <property type="taxonomic scope" value="Eukaryota"/>
</dbReference>
<feature type="coiled-coil region" evidence="1">
    <location>
        <begin position="22"/>
        <end position="80"/>
    </location>
</feature>
<dbReference type="EMBL" id="CR382126">
    <property type="protein sequence ID" value="CAG98254.1"/>
    <property type="molecule type" value="Genomic_DNA"/>
</dbReference>
<dbReference type="GO" id="GO:0005730">
    <property type="term" value="C:nucleolus"/>
    <property type="evidence" value="ECO:0007669"/>
    <property type="project" value="TreeGrafter"/>
</dbReference>
<dbReference type="GO" id="GO:0045144">
    <property type="term" value="P:meiotic sister chromatid segregation"/>
    <property type="evidence" value="ECO:0007669"/>
    <property type="project" value="TreeGrafter"/>
</dbReference>
<dbReference type="InterPro" id="IPR038608">
    <property type="entry name" value="Csm1/Pcs1_C_sf"/>
</dbReference>
<dbReference type="PANTHER" id="PTHR28006">
    <property type="entry name" value="MONOPOLIN COMPLEX SUBUNIT CSM1"/>
    <property type="match status" value="1"/>
</dbReference>
<dbReference type="GO" id="GO:0051315">
    <property type="term" value="P:attachment of mitotic spindle microtubules to kinetochore"/>
    <property type="evidence" value="ECO:0007669"/>
    <property type="project" value="TreeGrafter"/>
</dbReference>
<keyword evidence="1" id="KW-0175">Coiled coil</keyword>
<feature type="domain" description="Monopolin complex subunit Csm1/Pcs1 C-terminal" evidence="2">
    <location>
        <begin position="73"/>
        <end position="158"/>
    </location>
</feature>
<feature type="domain" description="Csm1 N-terminal" evidence="3">
    <location>
        <begin position="1"/>
        <end position="70"/>
    </location>
</feature>
<evidence type="ECO:0000259" key="3">
    <source>
        <dbReference type="Pfam" id="PF18504"/>
    </source>
</evidence>
<evidence type="ECO:0000313" key="5">
    <source>
        <dbReference type="Proteomes" id="UP000000598"/>
    </source>
</evidence>
<dbReference type="CDD" id="cd23787">
    <property type="entry name" value="RWD_CSM1"/>
    <property type="match status" value="1"/>
</dbReference>
<dbReference type="GO" id="GO:0033551">
    <property type="term" value="C:monopolin complex"/>
    <property type="evidence" value="ECO:0007669"/>
    <property type="project" value="InterPro"/>
</dbReference>
<dbReference type="GO" id="GO:0072686">
    <property type="term" value="C:mitotic spindle"/>
    <property type="evidence" value="ECO:0007669"/>
    <property type="project" value="TreeGrafter"/>
</dbReference>
<name>Q6CKJ3_KLULA</name>
<dbReference type="OMA" id="GLWFDTS"/>
<dbReference type="InterPro" id="IPR041671">
    <property type="entry name" value="Csm1_N"/>
</dbReference>